<name>A0AAV5G4T8_CORAM</name>
<sequence>MLPDHGAVGTSPVGPTTFRRLPQEGRGHAESIGTILLIELAVTLLGSEMILVED</sequence>
<dbReference type="Proteomes" id="UP001054925">
    <property type="component" value="Unassembled WGS sequence"/>
</dbReference>
<dbReference type="AlphaFoldDB" id="A0AAV5G4T8"/>
<evidence type="ECO:0000256" key="1">
    <source>
        <dbReference type="SAM" id="MobiDB-lite"/>
    </source>
</evidence>
<evidence type="ECO:0000313" key="3">
    <source>
        <dbReference type="Proteomes" id="UP001054925"/>
    </source>
</evidence>
<feature type="region of interest" description="Disordered" evidence="1">
    <location>
        <begin position="1"/>
        <end position="26"/>
    </location>
</feature>
<accession>A0AAV5G4T8</accession>
<proteinExistence type="predicted"/>
<dbReference type="EMBL" id="BQKK01000001">
    <property type="protein sequence ID" value="GJN41629.1"/>
    <property type="molecule type" value="Genomic_DNA"/>
</dbReference>
<organism evidence="2 3">
    <name type="scientific">Corynebacterium ammoniagenes</name>
    <name type="common">Brevibacterium ammoniagenes</name>
    <dbReference type="NCBI Taxonomy" id="1697"/>
    <lineage>
        <taxon>Bacteria</taxon>
        <taxon>Bacillati</taxon>
        <taxon>Actinomycetota</taxon>
        <taxon>Actinomycetes</taxon>
        <taxon>Mycobacteriales</taxon>
        <taxon>Corynebacteriaceae</taxon>
        <taxon>Corynebacterium</taxon>
    </lineage>
</organism>
<protein>
    <submittedName>
        <fullName evidence="2">Uncharacterized protein</fullName>
    </submittedName>
</protein>
<reference evidence="2" key="1">
    <citation type="submission" date="2021-12" db="EMBL/GenBank/DDBJ databases">
        <title>Draft genome sequence of Corynebacterium ammoniagenes strain T-723.</title>
        <authorList>
            <person name="Matsuzawa M."/>
            <person name="Hiratani M."/>
            <person name="Abe I."/>
            <person name="Tsuji Y."/>
            <person name="Nakamura J."/>
        </authorList>
    </citation>
    <scope>NUCLEOTIDE SEQUENCE</scope>
    <source>
        <strain evidence="2">T-723</strain>
    </source>
</reference>
<gene>
    <name evidence="2" type="ORF">CAT723_01080</name>
</gene>
<comment type="caution">
    <text evidence="2">The sequence shown here is derived from an EMBL/GenBank/DDBJ whole genome shotgun (WGS) entry which is preliminary data.</text>
</comment>
<evidence type="ECO:0000313" key="2">
    <source>
        <dbReference type="EMBL" id="GJN41629.1"/>
    </source>
</evidence>